<protein>
    <submittedName>
        <fullName evidence="4">DUF1311 domain-containing protein</fullName>
    </submittedName>
</protein>
<dbReference type="KEGG" id="lmb:C9I47_0878"/>
<dbReference type="InterPro" id="IPR009739">
    <property type="entry name" value="LprI-like_N"/>
</dbReference>
<evidence type="ECO:0000313" key="5">
    <source>
        <dbReference type="Proteomes" id="UP000249447"/>
    </source>
</evidence>
<evidence type="ECO:0000313" key="6">
    <source>
        <dbReference type="Proteomes" id="UP000320431"/>
    </source>
</evidence>
<accession>A0A2U9TAP7</accession>
<name>A0A2U9TAP7_9GAMM</name>
<feature type="domain" description="Lysozyme inhibitor LprI-like N-terminal" evidence="2">
    <location>
        <begin position="27"/>
        <end position="123"/>
    </location>
</feature>
<evidence type="ECO:0000313" key="3">
    <source>
        <dbReference type="EMBL" id="AWV06599.1"/>
    </source>
</evidence>
<keyword evidence="5" id="KW-1185">Reference proteome</keyword>
<organism evidence="3 5">
    <name type="scientific">Marilutibacter maris</name>
    <dbReference type="NCBI Taxonomy" id="1605891"/>
    <lineage>
        <taxon>Bacteria</taxon>
        <taxon>Pseudomonadati</taxon>
        <taxon>Pseudomonadota</taxon>
        <taxon>Gammaproteobacteria</taxon>
        <taxon>Lysobacterales</taxon>
        <taxon>Lysobacteraceae</taxon>
        <taxon>Marilutibacter</taxon>
    </lineage>
</organism>
<dbReference type="EMBL" id="CP029843">
    <property type="protein sequence ID" value="AWV06599.1"/>
    <property type="molecule type" value="Genomic_DNA"/>
</dbReference>
<proteinExistence type="predicted"/>
<sequence>MIRRSLAIALLALPGLAAAQQPVCDPAGSQQEMNACAFDALAEDDAELNRVYRQVLASRPDDALFAQKLRDAQRLWIQLRDADLDALFPVADGVDPRIEYGSIYPLERAEAKTRMTRERTRYLREHWLDDNGR</sequence>
<dbReference type="EMBL" id="VICD02000165">
    <property type="protein sequence ID" value="KAB8188373.1"/>
    <property type="molecule type" value="Genomic_DNA"/>
</dbReference>
<dbReference type="Gene3D" id="1.20.1270.180">
    <property type="match status" value="1"/>
</dbReference>
<dbReference type="RefSeq" id="WP_111265757.1">
    <property type="nucleotide sequence ID" value="NZ_CP029843.1"/>
</dbReference>
<feature type="chain" id="PRO_5035554371" evidence="1">
    <location>
        <begin position="20"/>
        <end position="133"/>
    </location>
</feature>
<dbReference type="Pfam" id="PF07007">
    <property type="entry name" value="LprI"/>
    <property type="match status" value="1"/>
</dbReference>
<feature type="signal peptide" evidence="1">
    <location>
        <begin position="1"/>
        <end position="19"/>
    </location>
</feature>
<evidence type="ECO:0000259" key="2">
    <source>
        <dbReference type="Pfam" id="PF07007"/>
    </source>
</evidence>
<dbReference type="AlphaFoldDB" id="A0A2U9TAP7"/>
<dbReference type="Proteomes" id="UP000320431">
    <property type="component" value="Unassembled WGS sequence"/>
</dbReference>
<reference evidence="4 6" key="2">
    <citation type="submission" date="2019-10" db="EMBL/GenBank/DDBJ databases">
        <title>Lysobacter alkalisoli sp. nov., isolated from saline-alkaline soil.</title>
        <authorList>
            <person name="Sun J.-Q."/>
        </authorList>
    </citation>
    <scope>NUCLEOTIDE SEQUENCE [LARGE SCALE GENOMIC DNA]</scope>
    <source>
        <strain evidence="4 6">KCTC 42381</strain>
    </source>
</reference>
<evidence type="ECO:0000313" key="4">
    <source>
        <dbReference type="EMBL" id="KAB8188373.1"/>
    </source>
</evidence>
<dbReference type="OrthoDB" id="7340239at2"/>
<keyword evidence="1" id="KW-0732">Signal</keyword>
<reference evidence="3 5" key="1">
    <citation type="submission" date="2018-05" db="EMBL/GenBank/DDBJ databases">
        <title>The complete genome of Lysobacter maris HZ9B, a marine bacterium antagonistic against terrestrial plant pathogens.</title>
        <authorList>
            <person name="Zhang X.-Q."/>
        </authorList>
    </citation>
    <scope>NUCLEOTIDE SEQUENCE [LARGE SCALE GENOMIC DNA]</scope>
    <source>
        <strain evidence="3 5">HZ9B</strain>
    </source>
</reference>
<dbReference type="Proteomes" id="UP000249447">
    <property type="component" value="Chromosome"/>
</dbReference>
<evidence type="ECO:0000256" key="1">
    <source>
        <dbReference type="SAM" id="SignalP"/>
    </source>
</evidence>
<gene>
    <name evidence="3" type="ORF">C9I47_0878</name>
    <name evidence="4" type="ORF">FKV24_010230</name>
</gene>